<evidence type="ECO:0000256" key="9">
    <source>
        <dbReference type="PROSITE-ProRule" id="PRU10052"/>
    </source>
</evidence>
<dbReference type="GO" id="GO:0004650">
    <property type="term" value="F:polygalacturonase activity"/>
    <property type="evidence" value="ECO:0007669"/>
    <property type="project" value="UniProtKB-EC"/>
</dbReference>
<evidence type="ECO:0000256" key="2">
    <source>
        <dbReference type="ARBA" id="ARBA00008834"/>
    </source>
</evidence>
<evidence type="ECO:0000256" key="12">
    <source>
        <dbReference type="SAM" id="SignalP"/>
    </source>
</evidence>
<sequence length="326" mass="34335">MPFYLPQLTAALLTAGLVSATPTSDYSHASAIAGKASCSSIVLDNTAVPAGETLDLTGLKAGTKITNHTTLTLPSMGRISLIKMSGFPITVQAASGAFINADGTRWWDGKGSNGGKTKAKFFFTHSLDDSSITGQQILSTPVQTFGIQSDNLVLSGIHIDNSAGDSNGDDDTDGFDISDSTGVTIEDAVAKNQDDGLAINSGENIYFTGSACSGGHGLSIGSDVTGTVDSRAHDIYLRCGSGSCSKWTWSDVKITGGKSSTNCKNVRCQIDKLTRSRLFTVPFNPFHDDGRSFGSGLDLFLFLYQLALTVVELLFLAMSFKIHGFV</sequence>
<keyword evidence="11" id="KW-0812">Transmembrane</keyword>
<comment type="caution">
    <text evidence="13">The sequence shown here is derived from an EMBL/GenBank/DDBJ whole genome shotgun (WGS) entry which is preliminary data.</text>
</comment>
<keyword evidence="8" id="KW-0961">Cell wall biogenesis/degradation</keyword>
<dbReference type="SUPFAM" id="SSF51126">
    <property type="entry name" value="Pectin lyase-like"/>
    <property type="match status" value="1"/>
</dbReference>
<evidence type="ECO:0000256" key="10">
    <source>
        <dbReference type="RuleBase" id="RU361169"/>
    </source>
</evidence>
<evidence type="ECO:0000313" key="13">
    <source>
        <dbReference type="EMBL" id="KAF7717782.1"/>
    </source>
</evidence>
<evidence type="ECO:0000256" key="1">
    <source>
        <dbReference type="ARBA" id="ARBA00004613"/>
    </source>
</evidence>
<keyword evidence="11" id="KW-0472">Membrane</keyword>
<feature type="active site" evidence="9">
    <location>
        <position position="216"/>
    </location>
</feature>
<dbReference type="PANTHER" id="PTHR31884">
    <property type="entry name" value="POLYGALACTURONASE"/>
    <property type="match status" value="1"/>
</dbReference>
<keyword evidence="11" id="KW-1133">Transmembrane helix</keyword>
<dbReference type="InterPro" id="IPR000743">
    <property type="entry name" value="Glyco_hydro_28"/>
</dbReference>
<evidence type="ECO:0000256" key="8">
    <source>
        <dbReference type="ARBA" id="ARBA00023316"/>
    </source>
</evidence>
<keyword evidence="3" id="KW-0964">Secreted</keyword>
<evidence type="ECO:0000256" key="6">
    <source>
        <dbReference type="ARBA" id="ARBA00022801"/>
    </source>
</evidence>
<organism evidence="13 14">
    <name type="scientific">Penicillium ucsense</name>
    <dbReference type="NCBI Taxonomy" id="2839758"/>
    <lineage>
        <taxon>Eukaryota</taxon>
        <taxon>Fungi</taxon>
        <taxon>Dikarya</taxon>
        <taxon>Ascomycota</taxon>
        <taxon>Pezizomycotina</taxon>
        <taxon>Eurotiomycetes</taxon>
        <taxon>Eurotiomycetidae</taxon>
        <taxon>Eurotiales</taxon>
        <taxon>Aspergillaceae</taxon>
        <taxon>Penicillium</taxon>
    </lineage>
</organism>
<evidence type="ECO:0000256" key="11">
    <source>
        <dbReference type="SAM" id="Phobius"/>
    </source>
</evidence>
<dbReference type="GO" id="GO:0045490">
    <property type="term" value="P:pectin catabolic process"/>
    <property type="evidence" value="ECO:0007669"/>
    <property type="project" value="TreeGrafter"/>
</dbReference>
<dbReference type="Pfam" id="PF00295">
    <property type="entry name" value="Glyco_hydro_28"/>
    <property type="match status" value="2"/>
</dbReference>
<accession>A0A8J8W444</accession>
<proteinExistence type="inferred from homology"/>
<dbReference type="Proteomes" id="UP000631181">
    <property type="component" value="Unassembled WGS sequence"/>
</dbReference>
<dbReference type="EC" id="3.2.1.15" evidence="13"/>
<evidence type="ECO:0000256" key="5">
    <source>
        <dbReference type="ARBA" id="ARBA00022737"/>
    </source>
</evidence>
<dbReference type="EMBL" id="WIWV01000023">
    <property type="protein sequence ID" value="KAF7717782.1"/>
    <property type="molecule type" value="Genomic_DNA"/>
</dbReference>
<dbReference type="InterPro" id="IPR012334">
    <property type="entry name" value="Pectin_lyas_fold"/>
</dbReference>
<evidence type="ECO:0000256" key="7">
    <source>
        <dbReference type="ARBA" id="ARBA00023295"/>
    </source>
</evidence>
<keyword evidence="14" id="KW-1185">Reference proteome</keyword>
<dbReference type="InterPro" id="IPR050434">
    <property type="entry name" value="Glycosyl_hydrlase_28"/>
</dbReference>
<keyword evidence="6 10" id="KW-0378">Hydrolase</keyword>
<feature type="transmembrane region" description="Helical" evidence="11">
    <location>
        <begin position="299"/>
        <end position="320"/>
    </location>
</feature>
<dbReference type="InterPro" id="IPR011050">
    <property type="entry name" value="Pectin_lyase_fold/virulence"/>
</dbReference>
<dbReference type="PANTHER" id="PTHR31884:SF13">
    <property type="entry name" value="ENDOPOLYGALACTURONASE B"/>
    <property type="match status" value="1"/>
</dbReference>
<evidence type="ECO:0000313" key="14">
    <source>
        <dbReference type="Proteomes" id="UP000631181"/>
    </source>
</evidence>
<dbReference type="PROSITE" id="PS00502">
    <property type="entry name" value="POLYGALACTURONASE"/>
    <property type="match status" value="1"/>
</dbReference>
<gene>
    <name evidence="13" type="ORF">PECM_003860</name>
</gene>
<dbReference type="AlphaFoldDB" id="A0A8J8W444"/>
<comment type="similarity">
    <text evidence="2 10">Belongs to the glycosyl hydrolase 28 family.</text>
</comment>
<keyword evidence="4 12" id="KW-0732">Signal</keyword>
<dbReference type="GO" id="GO:0071555">
    <property type="term" value="P:cell wall organization"/>
    <property type="evidence" value="ECO:0007669"/>
    <property type="project" value="UniProtKB-KW"/>
</dbReference>
<name>A0A8J8W444_9EURO</name>
<feature type="signal peptide" evidence="12">
    <location>
        <begin position="1"/>
        <end position="20"/>
    </location>
</feature>
<evidence type="ECO:0000256" key="4">
    <source>
        <dbReference type="ARBA" id="ARBA00022729"/>
    </source>
</evidence>
<keyword evidence="7 10" id="KW-0326">Glycosidase</keyword>
<keyword evidence="5" id="KW-0677">Repeat</keyword>
<reference evidence="13" key="1">
    <citation type="journal article" date="2020" name="Front. Microbiol.">
        <title>Gene regulatory networks of Penicillium echinulatum 2HH and Penicillium oxalicum 114-2 inferred by a computational biology approach.</title>
        <authorList>
            <person name="Lenz A.R."/>
            <person name="Galan-Vasquez E."/>
            <person name="Balbinot E."/>
            <person name="De Abreu F.P."/>
            <person name="De Oliveira N.S."/>
            <person name="Da Rosa L.O."/>
            <person name="De Avila E Silva S."/>
            <person name="Camassola M."/>
            <person name="Dillon A.J.P."/>
            <person name="Perez-Rueda E."/>
        </authorList>
    </citation>
    <scope>NUCLEOTIDE SEQUENCE</scope>
    <source>
        <strain evidence="13">S1M29</strain>
    </source>
</reference>
<dbReference type="OrthoDB" id="1546079at2759"/>
<feature type="chain" id="PRO_5035218484" evidence="12">
    <location>
        <begin position="21"/>
        <end position="326"/>
    </location>
</feature>
<protein>
    <submittedName>
        <fullName evidence="13">Polygalacturonase</fullName>
        <ecNumber evidence="13">3.2.1.15</ecNumber>
    </submittedName>
</protein>
<dbReference type="GO" id="GO:0005576">
    <property type="term" value="C:extracellular region"/>
    <property type="evidence" value="ECO:0007669"/>
    <property type="project" value="UniProtKB-SubCell"/>
</dbReference>
<dbReference type="Gene3D" id="2.160.20.10">
    <property type="entry name" value="Single-stranded right-handed beta-helix, Pectin lyase-like"/>
    <property type="match status" value="2"/>
</dbReference>
<comment type="subcellular location">
    <subcellularLocation>
        <location evidence="1">Secreted</location>
    </subcellularLocation>
</comment>
<evidence type="ECO:0000256" key="3">
    <source>
        <dbReference type="ARBA" id="ARBA00022525"/>
    </source>
</evidence>